<dbReference type="Gene3D" id="2.60.120.10">
    <property type="entry name" value="Jelly Rolls"/>
    <property type="match status" value="1"/>
</dbReference>
<evidence type="ECO:0000259" key="1">
    <source>
        <dbReference type="Pfam" id="PF12973"/>
    </source>
</evidence>
<gene>
    <name evidence="2" type="ORF">GCM10022414_23820</name>
</gene>
<feature type="domain" description="ChrR-like cupin" evidence="1">
    <location>
        <begin position="119"/>
        <end position="208"/>
    </location>
</feature>
<reference evidence="3" key="1">
    <citation type="journal article" date="2019" name="Int. J. Syst. Evol. Microbiol.">
        <title>The Global Catalogue of Microorganisms (GCM) 10K type strain sequencing project: providing services to taxonomists for standard genome sequencing and annotation.</title>
        <authorList>
            <consortium name="The Broad Institute Genomics Platform"/>
            <consortium name="The Broad Institute Genome Sequencing Center for Infectious Disease"/>
            <person name="Wu L."/>
            <person name="Ma J."/>
        </authorList>
    </citation>
    <scope>NUCLEOTIDE SEQUENCE [LARGE SCALE GENOMIC DNA]</scope>
    <source>
        <strain evidence="3">JCM 17304</strain>
    </source>
</reference>
<dbReference type="EMBL" id="BAABDM010000004">
    <property type="protein sequence ID" value="GAA4098206.1"/>
    <property type="molecule type" value="Genomic_DNA"/>
</dbReference>
<dbReference type="InterPro" id="IPR011051">
    <property type="entry name" value="RmlC_Cupin_sf"/>
</dbReference>
<sequence length="230" mass="24755">MSQIEHHPNQETILSYAAGSLPAALAIVVGCHLQYCPACRVSVNAGEALGADLMMELSPQTLSTRARESVLAQLDMDLREVAEVSQSRVLEAAENASVNVGAPEAIPRLLHQFLQEDSFDALPWKKTLAPGLKQIIINCDEGDVRLLRIAAGKKMPVHSHRGSEITMILRGGYSDSLGKFNAGDVADLDSATEHQPVADSDEDCICLAGMDAPLAFRGWLARLMQPIVGM</sequence>
<dbReference type="Pfam" id="PF12973">
    <property type="entry name" value="Cupin_7"/>
    <property type="match status" value="1"/>
</dbReference>
<protein>
    <submittedName>
        <fullName evidence="2">ChrR family anti-sigma-E factor</fullName>
    </submittedName>
</protein>
<dbReference type="InterPro" id="IPR012807">
    <property type="entry name" value="Anti-sigma_ChrR"/>
</dbReference>
<dbReference type="InterPro" id="IPR041916">
    <property type="entry name" value="Anti_sigma_zinc_sf"/>
</dbReference>
<dbReference type="Proteomes" id="UP001500392">
    <property type="component" value="Unassembled WGS sequence"/>
</dbReference>
<dbReference type="InterPro" id="IPR025979">
    <property type="entry name" value="ChrR-like_cupin_dom"/>
</dbReference>
<organism evidence="2 3">
    <name type="scientific">Zhongshania borealis</name>
    <dbReference type="NCBI Taxonomy" id="889488"/>
    <lineage>
        <taxon>Bacteria</taxon>
        <taxon>Pseudomonadati</taxon>
        <taxon>Pseudomonadota</taxon>
        <taxon>Gammaproteobacteria</taxon>
        <taxon>Cellvibrionales</taxon>
        <taxon>Spongiibacteraceae</taxon>
        <taxon>Zhongshania</taxon>
    </lineage>
</organism>
<dbReference type="NCBIfam" id="TIGR02451">
    <property type="entry name" value="anti_sig_ChrR"/>
    <property type="match status" value="1"/>
</dbReference>
<dbReference type="Gene3D" id="1.10.10.1320">
    <property type="entry name" value="Anti-sigma factor, zinc-finger domain"/>
    <property type="match status" value="1"/>
</dbReference>
<comment type="caution">
    <text evidence="2">The sequence shown here is derived from an EMBL/GenBank/DDBJ whole genome shotgun (WGS) entry which is preliminary data.</text>
</comment>
<name>A0ABP7WVU8_9GAMM</name>
<dbReference type="RefSeq" id="WP_344936221.1">
    <property type="nucleotide sequence ID" value="NZ_BAABDM010000004.1"/>
</dbReference>
<dbReference type="SUPFAM" id="SSF51182">
    <property type="entry name" value="RmlC-like cupins"/>
    <property type="match status" value="1"/>
</dbReference>
<evidence type="ECO:0000313" key="3">
    <source>
        <dbReference type="Proteomes" id="UP001500392"/>
    </source>
</evidence>
<evidence type="ECO:0000313" key="2">
    <source>
        <dbReference type="EMBL" id="GAA4098206.1"/>
    </source>
</evidence>
<proteinExistence type="predicted"/>
<dbReference type="CDD" id="cd20301">
    <property type="entry name" value="cupin_ChrR"/>
    <property type="match status" value="1"/>
</dbReference>
<dbReference type="InterPro" id="IPR014710">
    <property type="entry name" value="RmlC-like_jellyroll"/>
</dbReference>
<keyword evidence="3" id="KW-1185">Reference proteome</keyword>
<accession>A0ABP7WVU8</accession>